<feature type="region of interest" description="Disordered" evidence="1">
    <location>
        <begin position="1"/>
        <end position="109"/>
    </location>
</feature>
<comment type="caution">
    <text evidence="2">The sequence shown here is derived from an EMBL/GenBank/DDBJ whole genome shotgun (WGS) entry which is preliminary data.</text>
</comment>
<feature type="compositionally biased region" description="Basic and acidic residues" evidence="1">
    <location>
        <begin position="16"/>
        <end position="25"/>
    </location>
</feature>
<keyword evidence="2" id="KW-0675">Receptor</keyword>
<reference evidence="2 3" key="2">
    <citation type="submission" date="2019-04" db="EMBL/GenBank/DDBJ databases">
        <title>The genome sequence of big-headed turtle.</title>
        <authorList>
            <person name="Gong S."/>
        </authorList>
    </citation>
    <scope>NUCLEOTIDE SEQUENCE [LARGE SCALE GENOMIC DNA]</scope>
    <source>
        <strain evidence="2">DO16091913</strain>
        <tissue evidence="2">Muscle</tissue>
    </source>
</reference>
<evidence type="ECO:0000256" key="1">
    <source>
        <dbReference type="SAM" id="MobiDB-lite"/>
    </source>
</evidence>
<dbReference type="AlphaFoldDB" id="A0A4D9DM10"/>
<dbReference type="EMBL" id="QXTE01000510">
    <property type="protein sequence ID" value="TFJ97307.1"/>
    <property type="molecule type" value="Genomic_DNA"/>
</dbReference>
<evidence type="ECO:0000313" key="2">
    <source>
        <dbReference type="EMBL" id="TFJ97307.1"/>
    </source>
</evidence>
<gene>
    <name evidence="2" type="ORF">DR999_PMT20864</name>
</gene>
<accession>A0A4D9DM10</accession>
<name>A0A4D9DM10_9SAUR</name>
<evidence type="ECO:0000313" key="3">
    <source>
        <dbReference type="Proteomes" id="UP000297703"/>
    </source>
</evidence>
<organism evidence="2 3">
    <name type="scientific">Platysternon megacephalum</name>
    <name type="common">big-headed turtle</name>
    <dbReference type="NCBI Taxonomy" id="55544"/>
    <lineage>
        <taxon>Eukaryota</taxon>
        <taxon>Metazoa</taxon>
        <taxon>Chordata</taxon>
        <taxon>Craniata</taxon>
        <taxon>Vertebrata</taxon>
        <taxon>Euteleostomi</taxon>
        <taxon>Archelosauria</taxon>
        <taxon>Testudinata</taxon>
        <taxon>Testudines</taxon>
        <taxon>Cryptodira</taxon>
        <taxon>Durocryptodira</taxon>
        <taxon>Testudinoidea</taxon>
        <taxon>Platysternidae</taxon>
        <taxon>Platysternon</taxon>
    </lineage>
</organism>
<sequence length="145" mass="15927">MEAAQRLTREAPPQPAERRDQERGASARPARASGRATWRPPLRKSPPPATLQARNQSRIRLSRFTWAMDRKTRTPPASTGGAVSAQGLGSAATQTGVHKRGQEGSTQRRLPGAAGLYNFWRCPEWVQVPPSSSPHTCLVSRSIFF</sequence>
<proteinExistence type="predicted"/>
<dbReference type="Proteomes" id="UP000297703">
    <property type="component" value="Unassembled WGS sequence"/>
</dbReference>
<feature type="compositionally biased region" description="Low complexity" evidence="1">
    <location>
        <begin position="26"/>
        <end position="36"/>
    </location>
</feature>
<reference evidence="2 3" key="1">
    <citation type="submission" date="2019-04" db="EMBL/GenBank/DDBJ databases">
        <title>Draft genome of the big-headed turtle Platysternon megacephalum.</title>
        <authorList>
            <person name="Gong S."/>
        </authorList>
    </citation>
    <scope>NUCLEOTIDE SEQUENCE [LARGE SCALE GENOMIC DNA]</scope>
    <source>
        <strain evidence="2">DO16091913</strain>
        <tissue evidence="2">Muscle</tissue>
    </source>
</reference>
<protein>
    <submittedName>
        <fullName evidence="2">Metabotropic glutamate receptor 8</fullName>
    </submittedName>
</protein>
<keyword evidence="3" id="KW-1185">Reference proteome</keyword>